<dbReference type="InterPro" id="IPR043519">
    <property type="entry name" value="NT_sf"/>
</dbReference>
<sequence length="163" mass="18172">MNFEEYQLAGRSRFSALVEAIQYILKAAVEAQGMEPHAITGRAKNPKSLARKLVNREIDPASEIDEQIKDLAGVRIVFLTNSQIYAFNQAGILRDNFDILAVNAHHAVPGLLQTARPDQADDSARLSRGHERRAFATAHVAPVRHRRGRRSGVRSSLRLPVDR</sequence>
<dbReference type="RefSeq" id="WP_167228142.1">
    <property type="nucleotide sequence ID" value="NZ_JAAQPH010000017.1"/>
</dbReference>
<dbReference type="SUPFAM" id="SSF81301">
    <property type="entry name" value="Nucleotidyltransferase"/>
    <property type="match status" value="1"/>
</dbReference>
<keyword evidence="3" id="KW-1185">Reference proteome</keyword>
<feature type="compositionally biased region" description="Low complexity" evidence="1">
    <location>
        <begin position="153"/>
        <end position="163"/>
    </location>
</feature>
<accession>A0A967F0U7</accession>
<comment type="caution">
    <text evidence="2">The sequence shown here is derived from an EMBL/GenBank/DDBJ whole genome shotgun (WGS) entry which is preliminary data.</text>
</comment>
<dbReference type="EMBL" id="JAAQPH010000017">
    <property type="protein sequence ID" value="NIA70989.1"/>
    <property type="molecule type" value="Genomic_DNA"/>
</dbReference>
<organism evidence="2 3">
    <name type="scientific">Pelagibius litoralis</name>
    <dbReference type="NCBI Taxonomy" id="374515"/>
    <lineage>
        <taxon>Bacteria</taxon>
        <taxon>Pseudomonadati</taxon>
        <taxon>Pseudomonadota</taxon>
        <taxon>Alphaproteobacteria</taxon>
        <taxon>Rhodospirillales</taxon>
        <taxon>Rhodovibrionaceae</taxon>
        <taxon>Pelagibius</taxon>
    </lineage>
</organism>
<evidence type="ECO:0000256" key="1">
    <source>
        <dbReference type="SAM" id="MobiDB-lite"/>
    </source>
</evidence>
<name>A0A967F0U7_9PROT</name>
<reference evidence="2" key="1">
    <citation type="submission" date="2020-03" db="EMBL/GenBank/DDBJ databases">
        <title>Genome of Pelagibius litoralis DSM 21314T.</title>
        <authorList>
            <person name="Wang G."/>
        </authorList>
    </citation>
    <scope>NUCLEOTIDE SEQUENCE</scope>
    <source>
        <strain evidence="2">DSM 21314</strain>
    </source>
</reference>
<feature type="compositionally biased region" description="Basic residues" evidence="1">
    <location>
        <begin position="142"/>
        <end position="152"/>
    </location>
</feature>
<feature type="region of interest" description="Disordered" evidence="1">
    <location>
        <begin position="140"/>
        <end position="163"/>
    </location>
</feature>
<proteinExistence type="predicted"/>
<dbReference type="Gene3D" id="3.30.460.10">
    <property type="entry name" value="Beta Polymerase, domain 2"/>
    <property type="match status" value="1"/>
</dbReference>
<dbReference type="InterPro" id="IPR007685">
    <property type="entry name" value="RelA_SpoT"/>
</dbReference>
<evidence type="ECO:0000313" key="2">
    <source>
        <dbReference type="EMBL" id="NIA70989.1"/>
    </source>
</evidence>
<dbReference type="AlphaFoldDB" id="A0A967F0U7"/>
<dbReference type="CDD" id="cd05399">
    <property type="entry name" value="NT_Rel-Spo_like"/>
    <property type="match status" value="1"/>
</dbReference>
<gene>
    <name evidence="2" type="ORF">HBA54_20525</name>
</gene>
<evidence type="ECO:0000313" key="3">
    <source>
        <dbReference type="Proteomes" id="UP000761264"/>
    </source>
</evidence>
<protein>
    <submittedName>
        <fullName evidence="2">RelA/SpoT domain-containing protein</fullName>
    </submittedName>
</protein>
<dbReference type="GO" id="GO:0015969">
    <property type="term" value="P:guanosine tetraphosphate metabolic process"/>
    <property type="evidence" value="ECO:0007669"/>
    <property type="project" value="InterPro"/>
</dbReference>
<dbReference type="Proteomes" id="UP000761264">
    <property type="component" value="Unassembled WGS sequence"/>
</dbReference>